<gene>
    <name evidence="3" type="ORF">PPROV_000181100</name>
</gene>
<dbReference type="PANTHER" id="PTHR11538:SF26">
    <property type="entry name" value="FERREDOXIN-FOLD ANTICODON-BINDING DOMAIN-CONTAINING PROTEIN 1"/>
    <property type="match status" value="1"/>
</dbReference>
<evidence type="ECO:0000313" key="4">
    <source>
        <dbReference type="Proteomes" id="UP000660262"/>
    </source>
</evidence>
<evidence type="ECO:0000256" key="1">
    <source>
        <dbReference type="SAM" id="MobiDB-lite"/>
    </source>
</evidence>
<evidence type="ECO:0000313" key="3">
    <source>
        <dbReference type="EMBL" id="GHP03056.1"/>
    </source>
</evidence>
<keyword evidence="4" id="KW-1185">Reference proteome</keyword>
<protein>
    <recommendedName>
        <fullName evidence="2">25S rRNA (uridine-N(3))-methyltransferase BMT5-like domain-containing protein</fullName>
    </recommendedName>
</protein>
<dbReference type="CDD" id="cd02440">
    <property type="entry name" value="AdoMet_MTases"/>
    <property type="match status" value="1"/>
</dbReference>
<dbReference type="SUPFAM" id="SSF53335">
    <property type="entry name" value="S-adenosyl-L-methionine-dependent methyltransferases"/>
    <property type="match status" value="1"/>
</dbReference>
<dbReference type="GO" id="GO:0005737">
    <property type="term" value="C:cytoplasm"/>
    <property type="evidence" value="ECO:0007669"/>
    <property type="project" value="TreeGrafter"/>
</dbReference>
<proteinExistence type="predicted"/>
<name>A0A830H751_9CHLO</name>
<organism evidence="3 4">
    <name type="scientific">Pycnococcus provasolii</name>
    <dbReference type="NCBI Taxonomy" id="41880"/>
    <lineage>
        <taxon>Eukaryota</taxon>
        <taxon>Viridiplantae</taxon>
        <taxon>Chlorophyta</taxon>
        <taxon>Pseudoscourfieldiophyceae</taxon>
        <taxon>Pseudoscourfieldiales</taxon>
        <taxon>Pycnococcaceae</taxon>
        <taxon>Pycnococcus</taxon>
    </lineage>
</organism>
<accession>A0A830H751</accession>
<dbReference type="Gene3D" id="3.40.50.150">
    <property type="entry name" value="Vaccinia Virus protein VP39"/>
    <property type="match status" value="1"/>
</dbReference>
<dbReference type="InterPro" id="IPR019446">
    <property type="entry name" value="BMT5-like"/>
</dbReference>
<dbReference type="GO" id="GO:0070042">
    <property type="term" value="F:rRNA (uridine-N3-)-methyltransferase activity"/>
    <property type="evidence" value="ECO:0007669"/>
    <property type="project" value="InterPro"/>
</dbReference>
<dbReference type="InterPro" id="IPR029063">
    <property type="entry name" value="SAM-dependent_MTases_sf"/>
</dbReference>
<dbReference type="OrthoDB" id="544642at2759"/>
<sequence length="313" mass="34422">MGRRERVRQKTQKHKQIKKLAKKLKPGGAWAASAAAAAVSRGKCLRFTPNERILVLGDGDLSFSAGLAEHVNNAEQVTATTFDAAKTTEEKYGAAFLHNAQRVRERGGSVLHGVDARRLQRTLRAAVARHQLPTKHAGPFDAVVFNFPHTGKQRSHLNKSLVANLVEDVPNVLATNGRMCVTIKLAPPYDRWDVPSMETDAMAFVRRLDFDSSVFPGYRHVTTEKGAKPLMKNAQKANNVAAPSTAATLALRKEESKCKTFVFQLRTSGAAAASAGGEEEMERREEQEEEQDPEKTRQRQDTQAALAALGWTL</sequence>
<dbReference type="Proteomes" id="UP000660262">
    <property type="component" value="Unassembled WGS sequence"/>
</dbReference>
<reference evidence="3" key="1">
    <citation type="submission" date="2020-10" db="EMBL/GenBank/DDBJ databases">
        <title>Unveiling of a novel bifunctional photoreceptor, Dualchrome1, isolated from a cosmopolitan green alga.</title>
        <authorList>
            <person name="Suzuki S."/>
            <person name="Kawachi M."/>
        </authorList>
    </citation>
    <scope>NUCLEOTIDE SEQUENCE</scope>
    <source>
        <strain evidence="3">NIES 2893</strain>
    </source>
</reference>
<feature type="region of interest" description="Disordered" evidence="1">
    <location>
        <begin position="271"/>
        <end position="313"/>
    </location>
</feature>
<dbReference type="PANTHER" id="PTHR11538">
    <property type="entry name" value="PHENYLALANYL-TRNA SYNTHETASE"/>
    <property type="match status" value="1"/>
</dbReference>
<dbReference type="Pfam" id="PF10354">
    <property type="entry name" value="BMT5-like"/>
    <property type="match status" value="1"/>
</dbReference>
<evidence type="ECO:0000259" key="2">
    <source>
        <dbReference type="Pfam" id="PF10354"/>
    </source>
</evidence>
<comment type="caution">
    <text evidence="3">The sequence shown here is derived from an EMBL/GenBank/DDBJ whole genome shotgun (WGS) entry which is preliminary data.</text>
</comment>
<feature type="domain" description="25S rRNA (uridine-N(3))-methyltransferase BMT5-like" evidence="2">
    <location>
        <begin position="54"/>
        <end position="221"/>
    </location>
</feature>
<dbReference type="EMBL" id="BNJQ01000004">
    <property type="protein sequence ID" value="GHP03056.1"/>
    <property type="molecule type" value="Genomic_DNA"/>
</dbReference>
<dbReference type="AlphaFoldDB" id="A0A830H751"/>
<dbReference type="GO" id="GO:0070475">
    <property type="term" value="P:rRNA base methylation"/>
    <property type="evidence" value="ECO:0007669"/>
    <property type="project" value="InterPro"/>
</dbReference>